<sequence>MPETDVIIIGSGAAGLTAALTAAGADLEVTVLEKSGLIGGTSAVSGGSIWAPVNRWLLKQGGHDSREDALAYLEAITLGNGDPDLLVAFTDNVNPMLEFVVKHTGIEFEVNPDHPDYQPHLPGAHTGGRTIQGGLFDSSQLPEPLRDRLRKSSSGVPITRLEVDTWGMDTLENWDWTLLADRMSKGIVGMGSALIGELLHGAVQRGAVVRTAAPARELVRDTAGRVCGVAVDGESGTRDILHARRGVVLASGGFEWNPDFVQRFLGRPMVAPASPPANTGDGLAMSIAIGAGLGNMSEAWWGPMIQPTGDSYDNAPLFRPTSSLRTLPGGLIVNARGRRFVNEAMNYNDMAKALANFDPVAYSYPNQPCWLVFDERFRKSYSVATCTPDSPTPNWMATASTLAELARTVGIDPDGLEHQVREFNSHAVRGEDPEFHRGESVYDTYRGDARVIPNRTLRPLEEGPYYAVPLLLGCLGTKGGPLTDASGQVIDIWGTPIPGLFACGNVAASAFGTGYPGAGATLAAGMTFGYLAGQALAAS</sequence>
<dbReference type="Proteomes" id="UP000610966">
    <property type="component" value="Unassembled WGS sequence"/>
</dbReference>
<dbReference type="GO" id="GO:0033765">
    <property type="term" value="F:steroid dehydrogenase activity, acting on the CH-CH group of donors"/>
    <property type="evidence" value="ECO:0007669"/>
    <property type="project" value="UniProtKB-ARBA"/>
</dbReference>
<evidence type="ECO:0000256" key="4">
    <source>
        <dbReference type="ARBA" id="ARBA00023002"/>
    </source>
</evidence>
<dbReference type="GO" id="GO:0008202">
    <property type="term" value="P:steroid metabolic process"/>
    <property type="evidence" value="ECO:0007669"/>
    <property type="project" value="UniProtKB-ARBA"/>
</dbReference>
<feature type="domain" description="FAD-dependent oxidoreductase 2 FAD-binding" evidence="5">
    <location>
        <begin position="5"/>
        <end position="522"/>
    </location>
</feature>
<dbReference type="AlphaFoldDB" id="A0A8J3W249"/>
<evidence type="ECO:0000259" key="5">
    <source>
        <dbReference type="Pfam" id="PF00890"/>
    </source>
</evidence>
<dbReference type="InterPro" id="IPR027477">
    <property type="entry name" value="Succ_DH/fumarate_Rdtase_cat_sf"/>
</dbReference>
<dbReference type="Pfam" id="PF00890">
    <property type="entry name" value="FAD_binding_2"/>
    <property type="match status" value="1"/>
</dbReference>
<evidence type="ECO:0000313" key="6">
    <source>
        <dbReference type="EMBL" id="GIH72421.1"/>
    </source>
</evidence>
<reference evidence="6" key="1">
    <citation type="submission" date="2021-01" db="EMBL/GenBank/DDBJ databases">
        <title>Whole genome shotgun sequence of Sphaerimonospora thailandensis NBRC 107569.</title>
        <authorList>
            <person name="Komaki H."/>
            <person name="Tamura T."/>
        </authorList>
    </citation>
    <scope>NUCLEOTIDE SEQUENCE</scope>
    <source>
        <strain evidence="6">NBRC 107569</strain>
    </source>
</reference>
<keyword evidence="4" id="KW-0560">Oxidoreductase</keyword>
<gene>
    <name evidence="6" type="ORF">Mth01_46740</name>
</gene>
<keyword evidence="2" id="KW-0285">Flavoprotein</keyword>
<proteinExistence type="predicted"/>
<accession>A0A8J3W249</accession>
<comment type="cofactor">
    <cofactor evidence="1">
        <name>FAD</name>
        <dbReference type="ChEBI" id="CHEBI:57692"/>
    </cofactor>
</comment>
<comment type="caution">
    <text evidence="6">The sequence shown here is derived from an EMBL/GenBank/DDBJ whole genome shotgun (WGS) entry which is preliminary data.</text>
</comment>
<evidence type="ECO:0000256" key="3">
    <source>
        <dbReference type="ARBA" id="ARBA00022827"/>
    </source>
</evidence>
<protein>
    <submittedName>
        <fullName evidence="6">FAD-binding protein</fullName>
    </submittedName>
</protein>
<dbReference type="InterPro" id="IPR050315">
    <property type="entry name" value="FAD-oxidoreductase_2"/>
</dbReference>
<dbReference type="PRINTS" id="PR00411">
    <property type="entry name" value="PNDRDTASEI"/>
</dbReference>
<dbReference type="RefSeq" id="WP_204018082.1">
    <property type="nucleotide sequence ID" value="NZ_BOOG01000051.1"/>
</dbReference>
<evidence type="ECO:0000256" key="1">
    <source>
        <dbReference type="ARBA" id="ARBA00001974"/>
    </source>
</evidence>
<keyword evidence="7" id="KW-1185">Reference proteome</keyword>
<dbReference type="PANTHER" id="PTHR43400:SF10">
    <property type="entry name" value="3-OXOSTEROID 1-DEHYDROGENASE"/>
    <property type="match status" value="1"/>
</dbReference>
<dbReference type="SUPFAM" id="SSF56425">
    <property type="entry name" value="Succinate dehydrogenase/fumarate reductase flavoprotein, catalytic domain"/>
    <property type="match status" value="1"/>
</dbReference>
<keyword evidence="3" id="KW-0274">FAD</keyword>
<dbReference type="InterPro" id="IPR003953">
    <property type="entry name" value="FAD-dep_OxRdtase_2_FAD-bd"/>
</dbReference>
<dbReference type="InterPro" id="IPR036188">
    <property type="entry name" value="FAD/NAD-bd_sf"/>
</dbReference>
<dbReference type="Gene3D" id="3.50.50.60">
    <property type="entry name" value="FAD/NAD(P)-binding domain"/>
    <property type="match status" value="2"/>
</dbReference>
<evidence type="ECO:0000313" key="7">
    <source>
        <dbReference type="Proteomes" id="UP000610966"/>
    </source>
</evidence>
<dbReference type="SUPFAM" id="SSF51905">
    <property type="entry name" value="FAD/NAD(P)-binding domain"/>
    <property type="match status" value="1"/>
</dbReference>
<evidence type="ECO:0000256" key="2">
    <source>
        <dbReference type="ARBA" id="ARBA00022630"/>
    </source>
</evidence>
<dbReference type="PANTHER" id="PTHR43400">
    <property type="entry name" value="FUMARATE REDUCTASE"/>
    <property type="match status" value="1"/>
</dbReference>
<organism evidence="6 7">
    <name type="scientific">Sphaerimonospora thailandensis</name>
    <dbReference type="NCBI Taxonomy" id="795644"/>
    <lineage>
        <taxon>Bacteria</taxon>
        <taxon>Bacillati</taxon>
        <taxon>Actinomycetota</taxon>
        <taxon>Actinomycetes</taxon>
        <taxon>Streptosporangiales</taxon>
        <taxon>Streptosporangiaceae</taxon>
        <taxon>Sphaerimonospora</taxon>
    </lineage>
</organism>
<dbReference type="EMBL" id="BOOG01000051">
    <property type="protein sequence ID" value="GIH72421.1"/>
    <property type="molecule type" value="Genomic_DNA"/>
</dbReference>
<name>A0A8J3W249_9ACTN</name>